<keyword evidence="2" id="KW-1185">Reference proteome</keyword>
<sequence length="141" mass="15211">MTPESTMTTEGEQFASALAEQDPAALRAVLADRIDFAALTPGRHWTSTDPAEVVGEIVLGRWFGPGRRITELCSVTTGRIAGCRHVGYLLRVERDGVDHLVGQQAYYTARDGAIDWLRILCSGYQAVSASEPAAVATGFSR</sequence>
<name>A0A428X0D8_AMYBA</name>
<evidence type="ECO:0000313" key="2">
    <source>
        <dbReference type="Proteomes" id="UP000286716"/>
    </source>
</evidence>
<proteinExistence type="predicted"/>
<dbReference type="AlphaFoldDB" id="A0A428X0D8"/>
<dbReference type="OrthoDB" id="3481727at2"/>
<dbReference type="EMBL" id="QHHU01000006">
    <property type="protein sequence ID" value="RSM48788.1"/>
    <property type="molecule type" value="Genomic_DNA"/>
</dbReference>
<reference evidence="1 2" key="1">
    <citation type="submission" date="2018-05" db="EMBL/GenBank/DDBJ databases">
        <title>Evolution of GPA BGCs.</title>
        <authorList>
            <person name="Waglechner N."/>
            <person name="Wright G.D."/>
        </authorList>
    </citation>
    <scope>NUCLEOTIDE SEQUENCE [LARGE SCALE GENOMIC DNA]</scope>
    <source>
        <strain evidence="1 2">DSM 5908</strain>
    </source>
</reference>
<comment type="caution">
    <text evidence="1">The sequence shown here is derived from an EMBL/GenBank/DDBJ whole genome shotgun (WGS) entry which is preliminary data.</text>
</comment>
<evidence type="ECO:0008006" key="3">
    <source>
        <dbReference type="Google" id="ProtNLM"/>
    </source>
</evidence>
<organism evidence="1 2">
    <name type="scientific">Amycolatopsis balhimycina DSM 5908</name>
    <dbReference type="NCBI Taxonomy" id="1081091"/>
    <lineage>
        <taxon>Bacteria</taxon>
        <taxon>Bacillati</taxon>
        <taxon>Actinomycetota</taxon>
        <taxon>Actinomycetes</taxon>
        <taxon>Pseudonocardiales</taxon>
        <taxon>Pseudonocardiaceae</taxon>
        <taxon>Amycolatopsis</taxon>
    </lineage>
</organism>
<evidence type="ECO:0000313" key="1">
    <source>
        <dbReference type="EMBL" id="RSM48788.1"/>
    </source>
</evidence>
<accession>A0A428X0D8</accession>
<protein>
    <recommendedName>
        <fullName evidence="3">Nuclear transport factor 2 family protein</fullName>
    </recommendedName>
</protein>
<gene>
    <name evidence="1" type="ORF">DMA12_06220</name>
</gene>
<dbReference type="Proteomes" id="UP000286716">
    <property type="component" value="Unassembled WGS sequence"/>
</dbReference>